<evidence type="ECO:0000313" key="3">
    <source>
        <dbReference type="Proteomes" id="UP000811619"/>
    </source>
</evidence>
<dbReference type="Proteomes" id="UP000811619">
    <property type="component" value="Unassembled WGS sequence"/>
</dbReference>
<keyword evidence="3" id="KW-1185">Reference proteome</keyword>
<dbReference type="OrthoDB" id="4953885at2759"/>
<evidence type="ECO:0000313" key="2">
    <source>
        <dbReference type="EMBL" id="KAG5918292.1"/>
    </source>
</evidence>
<feature type="signal peptide" evidence="1">
    <location>
        <begin position="1"/>
        <end position="29"/>
    </location>
</feature>
<sequence length="100" mass="10831">MPPRKVKSNMQQYWMLLLAASAVASPAQGTVDKRLSLIKYCNGGTSGNGDCEHRGFNTFCCANTAWGVYTAPKTIVSESSDSKGTHWCDNKNAGTFIYCA</sequence>
<dbReference type="EMBL" id="SRPY01000750">
    <property type="protein sequence ID" value="KAG5918292.1"/>
    <property type="molecule type" value="Genomic_DNA"/>
</dbReference>
<comment type="caution">
    <text evidence="2">The sequence shown here is derived from an EMBL/GenBank/DDBJ whole genome shotgun (WGS) entry which is preliminary data.</text>
</comment>
<dbReference type="AlphaFoldDB" id="A0A8K0NGF6"/>
<evidence type="ECO:0000256" key="1">
    <source>
        <dbReference type="SAM" id="SignalP"/>
    </source>
</evidence>
<proteinExistence type="predicted"/>
<keyword evidence="1" id="KW-0732">Signal</keyword>
<gene>
    <name evidence="2" type="ORF">E4U42_006916</name>
</gene>
<reference evidence="2" key="1">
    <citation type="journal article" date="2020" name="bioRxiv">
        <title>Whole genome comparisons of ergot fungi reveals the divergence and evolution of species within the genus Claviceps are the result of varying mechanisms driving genome evolution and host range expansion.</title>
        <authorList>
            <person name="Wyka S.A."/>
            <person name="Mondo S.J."/>
            <person name="Liu M."/>
            <person name="Dettman J."/>
            <person name="Nalam V."/>
            <person name="Broders K.D."/>
        </authorList>
    </citation>
    <scope>NUCLEOTIDE SEQUENCE</scope>
    <source>
        <strain evidence="2">CCC 489</strain>
    </source>
</reference>
<protein>
    <submittedName>
        <fullName evidence="2">Uncharacterized protein</fullName>
    </submittedName>
</protein>
<organism evidence="2 3">
    <name type="scientific">Claviceps africana</name>
    <dbReference type="NCBI Taxonomy" id="83212"/>
    <lineage>
        <taxon>Eukaryota</taxon>
        <taxon>Fungi</taxon>
        <taxon>Dikarya</taxon>
        <taxon>Ascomycota</taxon>
        <taxon>Pezizomycotina</taxon>
        <taxon>Sordariomycetes</taxon>
        <taxon>Hypocreomycetidae</taxon>
        <taxon>Hypocreales</taxon>
        <taxon>Clavicipitaceae</taxon>
        <taxon>Claviceps</taxon>
    </lineage>
</organism>
<accession>A0A8K0NGF6</accession>
<feature type="chain" id="PRO_5035423381" evidence="1">
    <location>
        <begin position="30"/>
        <end position="100"/>
    </location>
</feature>
<name>A0A8K0NGF6_9HYPO</name>